<sequence>MMGKNAEVGLREINTMRRKPINHDHDDVPDIRGFTLIEILISLGISAVLLAALVELFTINYASFILQEDVAAMQQNIRTAKMFLERDVLMAGSGISGGFGLYGTKVQPIIFKNGEGDDTTDILTISYFNLSEGNCSDVLPQLTLKAKMPPASAIATVNENLTSSTSPPTPPYSTWDDEFTCGGNTYGGTPFKEFKAIITSPDGKCSDVVYITQVLANSNTLQNRPYAGFDNKVINLYPPGSSIRFFSDDQLMQVTYQYRASDRSLLRNGQPIANYLEDLQFAFGLDTDSNGTVDTWVNNRNLTTDELDNIRAVRINIVGRTDRIHRGITDTRPTVEDRSGATTSDQFARKVIRLTVKVRNMGLK</sequence>
<reference evidence="1" key="1">
    <citation type="journal article" date="2020" name="mSystems">
        <title>Genome- and Community-Level Interaction Insights into Carbon Utilization and Element Cycling Functions of Hydrothermarchaeota in Hydrothermal Sediment.</title>
        <authorList>
            <person name="Zhou Z."/>
            <person name="Liu Y."/>
            <person name="Xu W."/>
            <person name="Pan J."/>
            <person name="Luo Z.H."/>
            <person name="Li M."/>
        </authorList>
    </citation>
    <scope>NUCLEOTIDE SEQUENCE [LARGE SCALE GENOMIC DNA]</scope>
    <source>
        <strain evidence="1">SpSt-573</strain>
    </source>
</reference>
<dbReference type="InterPro" id="IPR012902">
    <property type="entry name" value="N_methyl_site"/>
</dbReference>
<dbReference type="GO" id="GO:0043683">
    <property type="term" value="P:type IV pilus assembly"/>
    <property type="evidence" value="ECO:0007669"/>
    <property type="project" value="InterPro"/>
</dbReference>
<accession>A0A7C4KG03</accession>
<protein>
    <submittedName>
        <fullName evidence="1">Prepilin-type N-terminal cleavage/methylation domain-containing protein</fullName>
    </submittedName>
</protein>
<dbReference type="NCBIfam" id="TIGR02532">
    <property type="entry name" value="IV_pilin_GFxxxE"/>
    <property type="match status" value="1"/>
</dbReference>
<dbReference type="PROSITE" id="PS00409">
    <property type="entry name" value="PROKAR_NTER_METHYL"/>
    <property type="match status" value="1"/>
</dbReference>
<proteinExistence type="predicted"/>
<organism evidence="1">
    <name type="scientific">Anaerolinea thermolimosa</name>
    <dbReference type="NCBI Taxonomy" id="229919"/>
    <lineage>
        <taxon>Bacteria</taxon>
        <taxon>Bacillati</taxon>
        <taxon>Chloroflexota</taxon>
        <taxon>Anaerolineae</taxon>
        <taxon>Anaerolineales</taxon>
        <taxon>Anaerolineaceae</taxon>
        <taxon>Anaerolinea</taxon>
    </lineage>
</organism>
<gene>
    <name evidence="1" type="ORF">ENT37_00405</name>
</gene>
<dbReference type="EMBL" id="DSYK01000021">
    <property type="protein sequence ID" value="HGS20313.1"/>
    <property type="molecule type" value="Genomic_DNA"/>
</dbReference>
<comment type="caution">
    <text evidence="1">The sequence shown here is derived from an EMBL/GenBank/DDBJ whole genome shotgun (WGS) entry which is preliminary data.</text>
</comment>
<name>A0A7C4KG03_9CHLR</name>
<dbReference type="Pfam" id="PF07963">
    <property type="entry name" value="N_methyl"/>
    <property type="match status" value="1"/>
</dbReference>
<dbReference type="Pfam" id="PF16074">
    <property type="entry name" value="PilW"/>
    <property type="match status" value="1"/>
</dbReference>
<evidence type="ECO:0000313" key="1">
    <source>
        <dbReference type="EMBL" id="HGS20313.1"/>
    </source>
</evidence>
<dbReference type="InterPro" id="IPR032092">
    <property type="entry name" value="PilW"/>
</dbReference>
<dbReference type="AlphaFoldDB" id="A0A7C4KG03"/>